<evidence type="ECO:0000313" key="2">
    <source>
        <dbReference type="Proteomes" id="UP001142175"/>
    </source>
</evidence>
<protein>
    <submittedName>
        <fullName evidence="1">Uncharacterized protein</fullName>
    </submittedName>
</protein>
<evidence type="ECO:0000313" key="1">
    <source>
        <dbReference type="EMBL" id="MCR9015834.1"/>
    </source>
</evidence>
<dbReference type="RefSeq" id="WP_258423696.1">
    <property type="nucleotide sequence ID" value="NZ_JANSUY010000010.1"/>
</dbReference>
<proteinExistence type="predicted"/>
<dbReference type="EMBL" id="JANSUY010000010">
    <property type="protein sequence ID" value="MCR9015834.1"/>
    <property type="molecule type" value="Genomic_DNA"/>
</dbReference>
<name>A0A9X2P3Z3_9BACT</name>
<dbReference type="Proteomes" id="UP001142175">
    <property type="component" value="Unassembled WGS sequence"/>
</dbReference>
<sequence length="69" mass="8165">MKSEEELNREIIAITLKIREYSPKFQHGPGGDSESDTNLDSNLEYNKYLDSYLDSLKQILKKYEENHRE</sequence>
<keyword evidence="2" id="KW-1185">Reference proteome</keyword>
<dbReference type="AlphaFoldDB" id="A0A9X2P3Z3"/>
<comment type="caution">
    <text evidence="1">The sequence shown here is derived from an EMBL/GenBank/DDBJ whole genome shotgun (WGS) entry which is preliminary data.</text>
</comment>
<reference evidence="1" key="1">
    <citation type="submission" date="2022-08" db="EMBL/GenBank/DDBJ databases">
        <authorList>
            <person name="Zhang D."/>
        </authorList>
    </citation>
    <scope>NUCLEOTIDE SEQUENCE</scope>
    <source>
        <strain evidence="1">XJ19-11</strain>
    </source>
</reference>
<organism evidence="1 2">
    <name type="scientific">Aquiflexum gelatinilyticum</name>
    <dbReference type="NCBI Taxonomy" id="2961943"/>
    <lineage>
        <taxon>Bacteria</taxon>
        <taxon>Pseudomonadati</taxon>
        <taxon>Bacteroidota</taxon>
        <taxon>Cytophagia</taxon>
        <taxon>Cytophagales</taxon>
        <taxon>Cyclobacteriaceae</taxon>
        <taxon>Aquiflexum</taxon>
    </lineage>
</organism>
<accession>A0A9X2P3Z3</accession>
<gene>
    <name evidence="1" type="ORF">NU887_12365</name>
</gene>